<dbReference type="Pfam" id="PF13452">
    <property type="entry name" value="FAS1_DH_region"/>
    <property type="match status" value="1"/>
</dbReference>
<accession>A0ABN0UZL8</accession>
<dbReference type="EMBL" id="BAAAGX010000028">
    <property type="protein sequence ID" value="GAA0267939.1"/>
    <property type="molecule type" value="Genomic_DNA"/>
</dbReference>
<reference evidence="2 3" key="1">
    <citation type="journal article" date="2019" name="Int. J. Syst. Evol. Microbiol.">
        <title>The Global Catalogue of Microorganisms (GCM) 10K type strain sequencing project: providing services to taxonomists for standard genome sequencing and annotation.</title>
        <authorList>
            <consortium name="The Broad Institute Genomics Platform"/>
            <consortium name="The Broad Institute Genome Sequencing Center for Infectious Disease"/>
            <person name="Wu L."/>
            <person name="Ma J."/>
        </authorList>
    </citation>
    <scope>NUCLEOTIDE SEQUENCE [LARGE SCALE GENOMIC DNA]</scope>
    <source>
        <strain evidence="2 3">JCM 10425</strain>
    </source>
</reference>
<dbReference type="PANTHER" id="PTHR28152:SF1">
    <property type="entry name" value="HYDROXYACYL-THIOESTER DEHYDRATASE TYPE 2, MITOCHONDRIAL"/>
    <property type="match status" value="1"/>
</dbReference>
<organism evidence="2 3">
    <name type="scientific">Cryptosporangium japonicum</name>
    <dbReference type="NCBI Taxonomy" id="80872"/>
    <lineage>
        <taxon>Bacteria</taxon>
        <taxon>Bacillati</taxon>
        <taxon>Actinomycetota</taxon>
        <taxon>Actinomycetes</taxon>
        <taxon>Cryptosporangiales</taxon>
        <taxon>Cryptosporangiaceae</taxon>
        <taxon>Cryptosporangium</taxon>
    </lineage>
</organism>
<evidence type="ECO:0000313" key="3">
    <source>
        <dbReference type="Proteomes" id="UP001500967"/>
    </source>
</evidence>
<dbReference type="Proteomes" id="UP001500967">
    <property type="component" value="Unassembled WGS sequence"/>
</dbReference>
<comment type="caution">
    <text evidence="2">The sequence shown here is derived from an EMBL/GenBank/DDBJ whole genome shotgun (WGS) entry which is preliminary data.</text>
</comment>
<dbReference type="RefSeq" id="WP_344652616.1">
    <property type="nucleotide sequence ID" value="NZ_BAAAGX010000028.1"/>
</dbReference>
<gene>
    <name evidence="2" type="ORF">GCM10009539_63530</name>
</gene>
<dbReference type="InterPro" id="IPR039569">
    <property type="entry name" value="FAS1-like_DH_region"/>
</dbReference>
<sequence length="259" mass="28077">MIVRTAVLDLAPAARFAGTFAPGVPVEPGAVLPPAWEGLYFPFDASLAALRADGSPADDGLTPPDAPPRRMYAGEDTEFHHPLRWGDTVEQRSSLTSVTRKEGRSGSLLFADITREYLVDGAVAVRSVWHDVFLSGGAPPVPATGETPDGDWAAALSVDIRQLFRFSAITFNTHRVHYDRDWALEVERLPGLLVHGPLVRILLLDALRAARPGLAVTHWSIRSHAPVLVDAALCVVGRGRDVELYEGGHLLARGHYRSS</sequence>
<dbReference type="SUPFAM" id="SSF54637">
    <property type="entry name" value="Thioesterase/thiol ester dehydrase-isomerase"/>
    <property type="match status" value="2"/>
</dbReference>
<dbReference type="InterPro" id="IPR029069">
    <property type="entry name" value="HotDog_dom_sf"/>
</dbReference>
<evidence type="ECO:0000259" key="1">
    <source>
        <dbReference type="Pfam" id="PF13452"/>
    </source>
</evidence>
<proteinExistence type="predicted"/>
<protein>
    <submittedName>
        <fullName evidence="2">MaoC family dehydratase N-terminal domain-containing protein</fullName>
    </submittedName>
</protein>
<name>A0ABN0UZL8_9ACTN</name>
<evidence type="ECO:0000313" key="2">
    <source>
        <dbReference type="EMBL" id="GAA0267939.1"/>
    </source>
</evidence>
<keyword evidence="3" id="KW-1185">Reference proteome</keyword>
<dbReference type="PANTHER" id="PTHR28152">
    <property type="entry name" value="HYDROXYACYL-THIOESTER DEHYDRATASE TYPE 2, MITOCHONDRIAL"/>
    <property type="match status" value="1"/>
</dbReference>
<feature type="domain" description="FAS1-like dehydratase" evidence="1">
    <location>
        <begin position="68"/>
        <end position="123"/>
    </location>
</feature>
<dbReference type="Gene3D" id="3.10.129.10">
    <property type="entry name" value="Hotdog Thioesterase"/>
    <property type="match status" value="2"/>
</dbReference>
<dbReference type="InterPro" id="IPR052741">
    <property type="entry name" value="Mitochondrial_HTD2"/>
</dbReference>